<evidence type="ECO:0000313" key="11">
    <source>
        <dbReference type="Proteomes" id="UP000807115"/>
    </source>
</evidence>
<evidence type="ECO:0000256" key="8">
    <source>
        <dbReference type="SAM" id="MobiDB-lite"/>
    </source>
</evidence>
<evidence type="ECO:0000313" key="10">
    <source>
        <dbReference type="EMBL" id="KAG0532127.1"/>
    </source>
</evidence>
<evidence type="ECO:0000256" key="5">
    <source>
        <dbReference type="ARBA" id="ARBA00022970"/>
    </source>
</evidence>
<comment type="caution">
    <text evidence="10">The sequence shown here is derived from an EMBL/GenBank/DDBJ whole genome shotgun (WGS) entry which is preliminary data.</text>
</comment>
<evidence type="ECO:0000256" key="3">
    <source>
        <dbReference type="ARBA" id="ARBA00022448"/>
    </source>
</evidence>
<evidence type="ECO:0000256" key="9">
    <source>
        <dbReference type="SAM" id="Phobius"/>
    </source>
</evidence>
<feature type="region of interest" description="Disordered" evidence="8">
    <location>
        <begin position="141"/>
        <end position="160"/>
    </location>
</feature>
<evidence type="ECO:0000256" key="4">
    <source>
        <dbReference type="ARBA" id="ARBA00022692"/>
    </source>
</evidence>
<dbReference type="PANTHER" id="PTHR33228:SF35">
    <property type="entry name" value="OS02G0191800 PROTEIN"/>
    <property type="match status" value="1"/>
</dbReference>
<comment type="subcellular location">
    <subcellularLocation>
        <location evidence="1">Membrane</location>
        <topology evidence="1">Single-pass membrane protein</topology>
    </subcellularLocation>
</comment>
<evidence type="ECO:0000256" key="1">
    <source>
        <dbReference type="ARBA" id="ARBA00004167"/>
    </source>
</evidence>
<evidence type="ECO:0000256" key="6">
    <source>
        <dbReference type="ARBA" id="ARBA00022989"/>
    </source>
</evidence>
<gene>
    <name evidence="10" type="ORF">BDA96_04G081700</name>
</gene>
<dbReference type="GO" id="GO:0006865">
    <property type="term" value="P:amino acid transport"/>
    <property type="evidence" value="ECO:0007669"/>
    <property type="project" value="UniProtKB-KW"/>
</dbReference>
<dbReference type="Proteomes" id="UP000807115">
    <property type="component" value="Chromosome 4"/>
</dbReference>
<keyword evidence="7 9" id="KW-0472">Membrane</keyword>
<organism evidence="10 11">
    <name type="scientific">Sorghum bicolor</name>
    <name type="common">Sorghum</name>
    <name type="synonym">Sorghum vulgare</name>
    <dbReference type="NCBI Taxonomy" id="4558"/>
    <lineage>
        <taxon>Eukaryota</taxon>
        <taxon>Viridiplantae</taxon>
        <taxon>Streptophyta</taxon>
        <taxon>Embryophyta</taxon>
        <taxon>Tracheophyta</taxon>
        <taxon>Spermatophyta</taxon>
        <taxon>Magnoliopsida</taxon>
        <taxon>Liliopsida</taxon>
        <taxon>Poales</taxon>
        <taxon>Poaceae</taxon>
        <taxon>PACMAD clade</taxon>
        <taxon>Panicoideae</taxon>
        <taxon>Andropogonodae</taxon>
        <taxon>Andropogoneae</taxon>
        <taxon>Sorghinae</taxon>
        <taxon>Sorghum</taxon>
    </lineage>
</organism>
<name>A0A921R1U1_SORBI</name>
<accession>A0A921R1U1</accession>
<keyword evidence="3" id="KW-0813">Transport</keyword>
<sequence length="166" mass="17118">MRLARIAMAAMEDDGGGASSSSMQMQQQMPAAMAYAGRVQPPPFWSTPTPYLFIGFAVVMALIAVALAVLLCSRRKEEEEAAGRRGAGAEPGVMSVVRVLTPLDREDAMPKVLVVMAGHSAPSFLASAAPFATSFTTHAAADGAAKPPQQHGSGGKDGKDAAFAAV</sequence>
<keyword evidence="5" id="KW-0029">Amino-acid transport</keyword>
<dbReference type="InterPro" id="IPR040359">
    <property type="entry name" value="GDU"/>
</dbReference>
<reference evidence="10" key="1">
    <citation type="journal article" date="2019" name="BMC Genomics">
        <title>A new reference genome for Sorghum bicolor reveals high levels of sequence similarity between sweet and grain genotypes: implications for the genetics of sugar metabolism.</title>
        <authorList>
            <person name="Cooper E.A."/>
            <person name="Brenton Z.W."/>
            <person name="Flinn B.S."/>
            <person name="Jenkins J."/>
            <person name="Shu S."/>
            <person name="Flowers D."/>
            <person name="Luo F."/>
            <person name="Wang Y."/>
            <person name="Xia P."/>
            <person name="Barry K."/>
            <person name="Daum C."/>
            <person name="Lipzen A."/>
            <person name="Yoshinaga Y."/>
            <person name="Schmutz J."/>
            <person name="Saski C."/>
            <person name="Vermerris W."/>
            <person name="Kresovich S."/>
        </authorList>
    </citation>
    <scope>NUCLEOTIDE SEQUENCE</scope>
</reference>
<dbReference type="AlphaFoldDB" id="A0A921R1U1"/>
<dbReference type="GO" id="GO:0080143">
    <property type="term" value="P:regulation of amino acid export"/>
    <property type="evidence" value="ECO:0007669"/>
    <property type="project" value="InterPro"/>
</dbReference>
<dbReference type="EMBL" id="CM027683">
    <property type="protein sequence ID" value="KAG0532127.1"/>
    <property type="molecule type" value="Genomic_DNA"/>
</dbReference>
<keyword evidence="4 9" id="KW-0812">Transmembrane</keyword>
<proteinExistence type="inferred from homology"/>
<dbReference type="GO" id="GO:0016020">
    <property type="term" value="C:membrane"/>
    <property type="evidence" value="ECO:0007669"/>
    <property type="project" value="UniProtKB-SubCell"/>
</dbReference>
<reference evidence="10" key="2">
    <citation type="submission" date="2020-10" db="EMBL/GenBank/DDBJ databases">
        <authorList>
            <person name="Cooper E.A."/>
            <person name="Brenton Z.W."/>
            <person name="Flinn B.S."/>
            <person name="Jenkins J."/>
            <person name="Shu S."/>
            <person name="Flowers D."/>
            <person name="Luo F."/>
            <person name="Wang Y."/>
            <person name="Xia P."/>
            <person name="Barry K."/>
            <person name="Daum C."/>
            <person name="Lipzen A."/>
            <person name="Yoshinaga Y."/>
            <person name="Schmutz J."/>
            <person name="Saski C."/>
            <person name="Vermerris W."/>
            <person name="Kresovich S."/>
        </authorList>
    </citation>
    <scope>NUCLEOTIDE SEQUENCE</scope>
</reference>
<evidence type="ECO:0000256" key="2">
    <source>
        <dbReference type="ARBA" id="ARBA00009977"/>
    </source>
</evidence>
<evidence type="ECO:0000256" key="7">
    <source>
        <dbReference type="ARBA" id="ARBA00023136"/>
    </source>
</evidence>
<dbReference type="PANTHER" id="PTHR33228">
    <property type="entry name" value="PROTEIN GLUTAMINE DUMPER 4-RELATED"/>
    <property type="match status" value="1"/>
</dbReference>
<comment type="similarity">
    <text evidence="2">Belongs to the GLUTAMINE DUMPER 1 (TC 9.B.60) family.</text>
</comment>
<feature type="transmembrane region" description="Helical" evidence="9">
    <location>
        <begin position="51"/>
        <end position="72"/>
    </location>
</feature>
<keyword evidence="6 9" id="KW-1133">Transmembrane helix</keyword>
<protein>
    <submittedName>
        <fullName evidence="10">Uncharacterized protein</fullName>
    </submittedName>
</protein>